<dbReference type="Proteomes" id="UP001057402">
    <property type="component" value="Chromosome 10"/>
</dbReference>
<evidence type="ECO:0000313" key="1">
    <source>
        <dbReference type="EMBL" id="KAI4320289.1"/>
    </source>
</evidence>
<gene>
    <name evidence="1" type="ORF">MLD38_033785</name>
</gene>
<accession>A0ACB9MAH9</accession>
<protein>
    <submittedName>
        <fullName evidence="1">Uncharacterized protein</fullName>
    </submittedName>
</protein>
<dbReference type="EMBL" id="CM042889">
    <property type="protein sequence ID" value="KAI4320289.1"/>
    <property type="molecule type" value="Genomic_DNA"/>
</dbReference>
<comment type="caution">
    <text evidence="1">The sequence shown here is derived from an EMBL/GenBank/DDBJ whole genome shotgun (WGS) entry which is preliminary data.</text>
</comment>
<proteinExistence type="predicted"/>
<reference evidence="2" key="1">
    <citation type="journal article" date="2023" name="Front. Plant Sci.">
        <title>Chromosomal-level genome assembly of Melastoma candidum provides insights into trichome evolution.</title>
        <authorList>
            <person name="Zhong Y."/>
            <person name="Wu W."/>
            <person name="Sun C."/>
            <person name="Zou P."/>
            <person name="Liu Y."/>
            <person name="Dai S."/>
            <person name="Zhou R."/>
        </authorList>
    </citation>
    <scope>NUCLEOTIDE SEQUENCE [LARGE SCALE GENOMIC DNA]</scope>
</reference>
<organism evidence="1 2">
    <name type="scientific">Melastoma candidum</name>
    <dbReference type="NCBI Taxonomy" id="119954"/>
    <lineage>
        <taxon>Eukaryota</taxon>
        <taxon>Viridiplantae</taxon>
        <taxon>Streptophyta</taxon>
        <taxon>Embryophyta</taxon>
        <taxon>Tracheophyta</taxon>
        <taxon>Spermatophyta</taxon>
        <taxon>Magnoliopsida</taxon>
        <taxon>eudicotyledons</taxon>
        <taxon>Gunneridae</taxon>
        <taxon>Pentapetalae</taxon>
        <taxon>rosids</taxon>
        <taxon>malvids</taxon>
        <taxon>Myrtales</taxon>
        <taxon>Melastomataceae</taxon>
        <taxon>Melastomatoideae</taxon>
        <taxon>Melastomateae</taxon>
        <taxon>Melastoma</taxon>
    </lineage>
</organism>
<evidence type="ECO:0000313" key="2">
    <source>
        <dbReference type="Proteomes" id="UP001057402"/>
    </source>
</evidence>
<keyword evidence="2" id="KW-1185">Reference proteome</keyword>
<sequence length="204" mass="23363">MEVRSYCGREVTRRAVTESPRLSPQPSLGYMSDTGKRGMIEKGKENEVVNKQYNPYAKPTGDKCYRCGEPGHKSNICPKRRQVNMADYEKGENEEEEEEEGVCKPDWGDENVQQTFVVRKVLLAPRQDDSQRNALFRTRCTISNHIFEVIIDNGSCENIISRSLVNTLKFPAEKHPEPYNNIWITNGEGIKVKERCRVPLLIGK</sequence>
<name>A0ACB9MAH9_9MYRT</name>